<evidence type="ECO:0008006" key="5">
    <source>
        <dbReference type="Google" id="ProtNLM"/>
    </source>
</evidence>
<evidence type="ECO:0000256" key="2">
    <source>
        <dbReference type="ARBA" id="ARBA00023125"/>
    </source>
</evidence>
<dbReference type="InterPro" id="IPR052021">
    <property type="entry name" value="Type-I_RS_S_subunit"/>
</dbReference>
<dbReference type="GO" id="GO:0003677">
    <property type="term" value="F:DNA binding"/>
    <property type="evidence" value="ECO:0007669"/>
    <property type="project" value="UniProtKB-KW"/>
</dbReference>
<reference evidence="3 4" key="1">
    <citation type="submission" date="2020-08" db="EMBL/GenBank/DDBJ databases">
        <title>Genomic Encyclopedia of Type Strains, Phase IV (KMG-IV): sequencing the most valuable type-strain genomes for metagenomic binning, comparative biology and taxonomic classification.</title>
        <authorList>
            <person name="Goeker M."/>
        </authorList>
    </citation>
    <scope>NUCLEOTIDE SEQUENCE [LARGE SCALE GENOMIC DNA]</scope>
    <source>
        <strain evidence="3 4">DSM 16325</strain>
    </source>
</reference>
<gene>
    <name evidence="3" type="ORF">HNQ34_003009</name>
</gene>
<dbReference type="InterPro" id="IPR044946">
    <property type="entry name" value="Restrct_endonuc_typeI_TRD_sf"/>
</dbReference>
<dbReference type="Gene3D" id="3.90.220.20">
    <property type="entry name" value="DNA methylase specificity domains"/>
    <property type="match status" value="2"/>
</dbReference>
<evidence type="ECO:0000256" key="1">
    <source>
        <dbReference type="ARBA" id="ARBA00022747"/>
    </source>
</evidence>
<accession>A0A7W8MWF6</accession>
<comment type="caution">
    <text evidence="3">The sequence shown here is derived from an EMBL/GenBank/DDBJ whole genome shotgun (WGS) entry which is preliminary data.</text>
</comment>
<sequence>MENKKTIPLRMLCKEITDGTRNATEFVDYKTNVPYIRLSNIEGGKLVQKEMKYLFDLEEIEEKAIVRKGDILISKIISLPKLALVDEVYDGAVISPDIIKIRPNDQQTQEKLKRFFSSDIGMLSLKKMVVPSILPKISLKQLGDLEIIIDEETEGDIRNEQTDLKQKLYSLYELEFNHINKSLTTECWVEKQFLVERLDVNYYRYYTSDAFKLLKHKIKNEQWTQLKDICEIVTYTVSPKDFRNKEIRYIGFKNIDANACRIVSAETISFEKVKSRARYELKENDVLLGVVGPHIGEENHPLAFVTKEYEGALASSAFIVLRNFKYGAAYLLWCLFHPLVRSQLKATRRGQLQMIISIEDLKRIYLPVESPEKIALIENVVKKFFY</sequence>
<protein>
    <recommendedName>
        <fullName evidence="5">Type I restriction modification DNA specificity domain-containing protein</fullName>
    </recommendedName>
</protein>
<evidence type="ECO:0000313" key="3">
    <source>
        <dbReference type="EMBL" id="MBB5325903.1"/>
    </source>
</evidence>
<dbReference type="GO" id="GO:0009307">
    <property type="term" value="P:DNA restriction-modification system"/>
    <property type="evidence" value="ECO:0007669"/>
    <property type="project" value="UniProtKB-KW"/>
</dbReference>
<evidence type="ECO:0000313" key="4">
    <source>
        <dbReference type="Proteomes" id="UP000520011"/>
    </source>
</evidence>
<name>A0A7W8MWF6_9BACL</name>
<keyword evidence="4" id="KW-1185">Reference proteome</keyword>
<dbReference type="AlphaFoldDB" id="A0A7W8MWF6"/>
<dbReference type="PANTHER" id="PTHR30408">
    <property type="entry name" value="TYPE-1 RESTRICTION ENZYME ECOKI SPECIFICITY PROTEIN"/>
    <property type="match status" value="1"/>
</dbReference>
<dbReference type="EMBL" id="JACHEP010000023">
    <property type="protein sequence ID" value="MBB5325903.1"/>
    <property type="molecule type" value="Genomic_DNA"/>
</dbReference>
<dbReference type="SUPFAM" id="SSF116734">
    <property type="entry name" value="DNA methylase specificity domain"/>
    <property type="match status" value="2"/>
</dbReference>
<keyword evidence="2" id="KW-0238">DNA-binding</keyword>
<proteinExistence type="predicted"/>
<dbReference type="PANTHER" id="PTHR30408:SF13">
    <property type="entry name" value="TYPE I RESTRICTION ENZYME HINDI SPECIFICITY SUBUNIT"/>
    <property type="match status" value="1"/>
</dbReference>
<organism evidence="3 4">
    <name type="scientific">Anoxybacteroides tepidamans</name>
    <dbReference type="NCBI Taxonomy" id="265948"/>
    <lineage>
        <taxon>Bacteria</taxon>
        <taxon>Bacillati</taxon>
        <taxon>Bacillota</taxon>
        <taxon>Bacilli</taxon>
        <taxon>Bacillales</taxon>
        <taxon>Anoxybacillaceae</taxon>
        <taxon>Anoxybacteroides</taxon>
    </lineage>
</organism>
<keyword evidence="1" id="KW-0680">Restriction system</keyword>
<dbReference type="Proteomes" id="UP000520011">
    <property type="component" value="Unassembled WGS sequence"/>
</dbReference>
<dbReference type="RefSeq" id="WP_183255904.1">
    <property type="nucleotide sequence ID" value="NZ_JACHEP010000023.1"/>
</dbReference>